<feature type="transmembrane region" description="Helical" evidence="1">
    <location>
        <begin position="51"/>
        <end position="71"/>
    </location>
</feature>
<feature type="transmembrane region" description="Helical" evidence="1">
    <location>
        <begin position="135"/>
        <end position="159"/>
    </location>
</feature>
<reference evidence="2" key="1">
    <citation type="journal article" date="2015" name="Nature">
        <title>Complex archaea that bridge the gap between prokaryotes and eukaryotes.</title>
        <authorList>
            <person name="Spang A."/>
            <person name="Saw J.H."/>
            <person name="Jorgensen S.L."/>
            <person name="Zaremba-Niedzwiedzka K."/>
            <person name="Martijn J."/>
            <person name="Lind A.E."/>
            <person name="van Eijk R."/>
            <person name="Schleper C."/>
            <person name="Guy L."/>
            <person name="Ettema T.J."/>
        </authorList>
    </citation>
    <scope>NUCLEOTIDE SEQUENCE</scope>
</reference>
<evidence type="ECO:0000313" key="2">
    <source>
        <dbReference type="EMBL" id="KKK69304.1"/>
    </source>
</evidence>
<evidence type="ECO:0000256" key="1">
    <source>
        <dbReference type="SAM" id="Phobius"/>
    </source>
</evidence>
<keyword evidence="1" id="KW-0812">Transmembrane</keyword>
<accession>A0A0F8ZS97</accession>
<proteinExistence type="predicted"/>
<gene>
    <name evidence="2" type="ORF">LCGC14_2935370</name>
</gene>
<feature type="non-terminal residue" evidence="2">
    <location>
        <position position="239"/>
    </location>
</feature>
<keyword evidence="1" id="KW-1133">Transmembrane helix</keyword>
<protein>
    <submittedName>
        <fullName evidence="2">Uncharacterized protein</fullName>
    </submittedName>
</protein>
<dbReference type="AlphaFoldDB" id="A0A0F8ZS97"/>
<name>A0A0F8ZS97_9ZZZZ</name>
<dbReference type="EMBL" id="LAZR01058714">
    <property type="protein sequence ID" value="KKK69304.1"/>
    <property type="molecule type" value="Genomic_DNA"/>
</dbReference>
<sequence>MKIRKKRMSEITETLLKKVKIVGLGAAGAGLSTLTFFVFNRFLITAQFSDLLFSSIFLALYLVILALQVMLLRRFTYIAPLVVLAVIAPLFIFWSYIYPQPSLFVVIGFMLFLLMTLIAVEYGSRLLRNTLKIHFFTIMFRVLPKALAGVLLCVSFLSYNHYVHLGNFSGDVAERWFQAALTTTEPVVHLWFPTITFDMSIEEAIAHMSETQLRRSKIDLLQQGINIDKLPPAARRGFI</sequence>
<comment type="caution">
    <text evidence="2">The sequence shown here is derived from an EMBL/GenBank/DDBJ whole genome shotgun (WGS) entry which is preliminary data.</text>
</comment>
<organism evidence="2">
    <name type="scientific">marine sediment metagenome</name>
    <dbReference type="NCBI Taxonomy" id="412755"/>
    <lineage>
        <taxon>unclassified sequences</taxon>
        <taxon>metagenomes</taxon>
        <taxon>ecological metagenomes</taxon>
    </lineage>
</organism>
<feature type="transmembrane region" description="Helical" evidence="1">
    <location>
        <begin position="103"/>
        <end position="123"/>
    </location>
</feature>
<feature type="transmembrane region" description="Helical" evidence="1">
    <location>
        <begin position="78"/>
        <end position="97"/>
    </location>
</feature>
<keyword evidence="1" id="KW-0472">Membrane</keyword>
<feature type="transmembrane region" description="Helical" evidence="1">
    <location>
        <begin position="21"/>
        <end position="39"/>
    </location>
</feature>